<dbReference type="SUPFAM" id="SSF50965">
    <property type="entry name" value="Galactose oxidase, central domain"/>
    <property type="match status" value="1"/>
</dbReference>
<name>A0A3A8R097_9BACT</name>
<accession>A0A3A8R097</accession>
<keyword evidence="2" id="KW-1185">Reference proteome</keyword>
<dbReference type="Proteomes" id="UP000267003">
    <property type="component" value="Unassembled WGS sequence"/>
</dbReference>
<gene>
    <name evidence="1" type="ORF">D7W81_02375</name>
</gene>
<evidence type="ECO:0008006" key="3">
    <source>
        <dbReference type="Google" id="ProtNLM"/>
    </source>
</evidence>
<comment type="caution">
    <text evidence="1">The sequence shown here is derived from an EMBL/GenBank/DDBJ whole genome shotgun (WGS) entry which is preliminary data.</text>
</comment>
<dbReference type="InterPro" id="IPR011043">
    <property type="entry name" value="Gal_Oxase/kelch_b-propeller"/>
</dbReference>
<reference evidence="2" key="1">
    <citation type="submission" date="2018-09" db="EMBL/GenBank/DDBJ databases">
        <authorList>
            <person name="Livingstone P.G."/>
            <person name="Whitworth D.E."/>
        </authorList>
    </citation>
    <scope>NUCLEOTIDE SEQUENCE [LARGE SCALE GENOMIC DNA]</scope>
    <source>
        <strain evidence="2">AB050A</strain>
    </source>
</reference>
<dbReference type="InterPro" id="IPR015915">
    <property type="entry name" value="Kelch-typ_b-propeller"/>
</dbReference>
<evidence type="ECO:0000313" key="1">
    <source>
        <dbReference type="EMBL" id="RKH74277.1"/>
    </source>
</evidence>
<dbReference type="Gene3D" id="2.120.10.80">
    <property type="entry name" value="Kelch-type beta propeller"/>
    <property type="match status" value="1"/>
</dbReference>
<dbReference type="AlphaFoldDB" id="A0A3A8R097"/>
<evidence type="ECO:0000313" key="2">
    <source>
        <dbReference type="Proteomes" id="UP000267003"/>
    </source>
</evidence>
<organism evidence="1 2">
    <name type="scientific">Corallococcus aberystwythensis</name>
    <dbReference type="NCBI Taxonomy" id="2316722"/>
    <lineage>
        <taxon>Bacteria</taxon>
        <taxon>Pseudomonadati</taxon>
        <taxon>Myxococcota</taxon>
        <taxon>Myxococcia</taxon>
        <taxon>Myxococcales</taxon>
        <taxon>Cystobacterineae</taxon>
        <taxon>Myxococcaceae</taxon>
        <taxon>Corallococcus</taxon>
    </lineage>
</organism>
<protein>
    <recommendedName>
        <fullName evidence="3">Kelch-like protein</fullName>
    </recommendedName>
</protein>
<proteinExistence type="predicted"/>
<sequence length="176" mass="18018">MVPFTFGDDRIESLAAGADLRVARVGAAVALLGRADEDPLPLVVGGFDGLDPAQGARPVGASEFLKGVVLVEDGPALMPRSNPCAVSLPDGRVVVLGGRGTSLGTTYAVPWVELITPLAGAKPTVLGLPLMPQPRVWHTCSALPDGSVLVVGGMDDSAGEPRPLTNALVVMPPPRD</sequence>
<dbReference type="EMBL" id="RAWK01000008">
    <property type="protein sequence ID" value="RKH74277.1"/>
    <property type="molecule type" value="Genomic_DNA"/>
</dbReference>